<reference evidence="2 3" key="1">
    <citation type="submission" date="2018-10" db="EMBL/GenBank/DDBJ databases">
        <title>Draft genome sequence of Pantoea vagans isolated from corpses of the sugarcane aphid Melanaphis sacchari Zehntner.</title>
        <authorList>
            <person name="Toledo E."/>
            <person name="Pena G."/>
            <person name="Lozano L."/>
        </authorList>
    </citation>
    <scope>NUCLEOTIDE SEQUENCE [LARGE SCALE GENOMIC DNA]</scope>
    <source>
        <strain evidence="2 3">ET-90</strain>
    </source>
</reference>
<gene>
    <name evidence="2" type="ORF">D9O29_08885</name>
</gene>
<comment type="caution">
    <text evidence="2">The sequence shown here is derived from an EMBL/GenBank/DDBJ whole genome shotgun (WGS) entry which is preliminary data.</text>
</comment>
<evidence type="ECO:0000313" key="3">
    <source>
        <dbReference type="Proteomes" id="UP000426772"/>
    </source>
</evidence>
<evidence type="ECO:0000256" key="1">
    <source>
        <dbReference type="SAM" id="MobiDB-lite"/>
    </source>
</evidence>
<name>A0ABY3LHB5_9GAMM</name>
<sequence>MGVKIRGIQQAKRNLDAVVGDIQSRKAVRAIVSAFGIIGPLAAARTPVGKTSVLINSLFQDIKAGGTRITGRIGYSANYALYVHEAKGTLKGKPRPASQGGGRYWDPSGEPKFLSRAAEETRDQVDAVIRKEMSL</sequence>
<organism evidence="2 3">
    <name type="scientific">Pantoea vagans</name>
    <dbReference type="NCBI Taxonomy" id="470934"/>
    <lineage>
        <taxon>Bacteria</taxon>
        <taxon>Pseudomonadati</taxon>
        <taxon>Pseudomonadota</taxon>
        <taxon>Gammaproteobacteria</taxon>
        <taxon>Enterobacterales</taxon>
        <taxon>Erwiniaceae</taxon>
        <taxon>Pantoea</taxon>
    </lineage>
</organism>
<proteinExistence type="predicted"/>
<keyword evidence="3" id="KW-1185">Reference proteome</keyword>
<evidence type="ECO:0000313" key="2">
    <source>
        <dbReference type="EMBL" id="TXL79016.1"/>
    </source>
</evidence>
<feature type="region of interest" description="Disordered" evidence="1">
    <location>
        <begin position="90"/>
        <end position="119"/>
    </location>
</feature>
<protein>
    <submittedName>
        <fullName evidence="2">HK97 gp10 family phage protein</fullName>
    </submittedName>
</protein>
<dbReference type="Proteomes" id="UP000426772">
    <property type="component" value="Unassembled WGS sequence"/>
</dbReference>
<accession>A0ABY3LHB5</accession>
<dbReference type="EMBL" id="RCNL01000003">
    <property type="protein sequence ID" value="TXL79016.1"/>
    <property type="molecule type" value="Genomic_DNA"/>
</dbReference>
<dbReference type="RefSeq" id="WP_147789107.1">
    <property type="nucleotide sequence ID" value="NZ_RCNL01000003.1"/>
</dbReference>